<keyword evidence="1" id="KW-0732">Signal</keyword>
<name>A0A8J3CYF2_9BACT</name>
<reference evidence="3" key="1">
    <citation type="journal article" date="2014" name="Int. J. Syst. Evol. Microbiol.">
        <title>Complete genome sequence of Corynebacterium casei LMG S-19264T (=DSM 44701T), isolated from a smear-ripened cheese.</title>
        <authorList>
            <consortium name="US DOE Joint Genome Institute (JGI-PGF)"/>
            <person name="Walter F."/>
            <person name="Albersmeier A."/>
            <person name="Kalinowski J."/>
            <person name="Ruckert C."/>
        </authorList>
    </citation>
    <scope>NUCLEOTIDE SEQUENCE</scope>
    <source>
        <strain evidence="3">KCTC 23224</strain>
    </source>
</reference>
<evidence type="ECO:0000313" key="4">
    <source>
        <dbReference type="Proteomes" id="UP000642809"/>
    </source>
</evidence>
<feature type="signal peptide" evidence="1">
    <location>
        <begin position="1"/>
        <end position="19"/>
    </location>
</feature>
<evidence type="ECO:0000259" key="2">
    <source>
        <dbReference type="Pfam" id="PF13568"/>
    </source>
</evidence>
<comment type="caution">
    <text evidence="3">The sequence shown here is derived from an EMBL/GenBank/DDBJ whole genome shotgun (WGS) entry which is preliminary data.</text>
</comment>
<dbReference type="InterPro" id="IPR025665">
    <property type="entry name" value="Beta-barrel_OMP_2"/>
</dbReference>
<protein>
    <recommendedName>
        <fullName evidence="2">Outer membrane protein beta-barrel domain-containing protein</fullName>
    </recommendedName>
</protein>
<dbReference type="EMBL" id="BMYF01000008">
    <property type="protein sequence ID" value="GHB35147.1"/>
    <property type="molecule type" value="Genomic_DNA"/>
</dbReference>
<dbReference type="RefSeq" id="WP_189580355.1">
    <property type="nucleotide sequence ID" value="NZ_BMYF01000008.1"/>
</dbReference>
<dbReference type="Pfam" id="PF13568">
    <property type="entry name" value="OMP_b-brl_2"/>
    <property type="match status" value="1"/>
</dbReference>
<gene>
    <name evidence="3" type="ORF">GCM10008106_15670</name>
</gene>
<keyword evidence="4" id="KW-1185">Reference proteome</keyword>
<feature type="domain" description="Outer membrane protein beta-barrel" evidence="2">
    <location>
        <begin position="18"/>
        <end position="175"/>
    </location>
</feature>
<dbReference type="InterPro" id="IPR011250">
    <property type="entry name" value="OMP/PagP_B-barrel"/>
</dbReference>
<accession>A0A8J3CYF2</accession>
<dbReference type="SUPFAM" id="SSF56925">
    <property type="entry name" value="OMPA-like"/>
    <property type="match status" value="1"/>
</dbReference>
<sequence length="195" mass="21016">MKRLMLVCAFILGAVVVQAQDESRLGIGIRGGVNFSTFGGGDIQDDDYSNRTGFSTGLYATVPLLPFLAVEPGVFYSVRGTQNNDFANSRAILGYVDVPVLARLYLGDSFNLFAGPQVSFLQSSRFEGDLFGSTVGFDTDAVRESDFGAVVGIGFNPAKGLNVQGSYNYGMQPVFKNSNIDVYNRGFTISVGYTF</sequence>
<proteinExistence type="predicted"/>
<organism evidence="3 4">
    <name type="scientific">Mongoliitalea lutea</name>
    <dbReference type="NCBI Taxonomy" id="849756"/>
    <lineage>
        <taxon>Bacteria</taxon>
        <taxon>Pseudomonadati</taxon>
        <taxon>Bacteroidota</taxon>
        <taxon>Cytophagia</taxon>
        <taxon>Cytophagales</taxon>
        <taxon>Cyclobacteriaceae</taxon>
        <taxon>Mongoliitalea</taxon>
    </lineage>
</organism>
<dbReference type="Proteomes" id="UP000642809">
    <property type="component" value="Unassembled WGS sequence"/>
</dbReference>
<evidence type="ECO:0000256" key="1">
    <source>
        <dbReference type="SAM" id="SignalP"/>
    </source>
</evidence>
<evidence type="ECO:0000313" key="3">
    <source>
        <dbReference type="EMBL" id="GHB35147.1"/>
    </source>
</evidence>
<feature type="chain" id="PRO_5035162165" description="Outer membrane protein beta-barrel domain-containing protein" evidence="1">
    <location>
        <begin position="20"/>
        <end position="195"/>
    </location>
</feature>
<dbReference type="AlphaFoldDB" id="A0A8J3CYF2"/>
<reference evidence="3" key="2">
    <citation type="submission" date="2020-09" db="EMBL/GenBank/DDBJ databases">
        <authorList>
            <person name="Sun Q."/>
            <person name="Kim S."/>
        </authorList>
    </citation>
    <scope>NUCLEOTIDE SEQUENCE</scope>
    <source>
        <strain evidence="3">KCTC 23224</strain>
    </source>
</reference>